<dbReference type="Gene3D" id="3.90.320.10">
    <property type="match status" value="1"/>
</dbReference>
<name>A0A3M9XMA9_9HYPH</name>
<accession>A0A3M9XMA9</accession>
<dbReference type="EMBL" id="QWDD01000001">
    <property type="protein sequence ID" value="RNJ49417.1"/>
    <property type="molecule type" value="Genomic_DNA"/>
</dbReference>
<dbReference type="InterPro" id="IPR021229">
    <property type="entry name" value="DUF2800"/>
</dbReference>
<organism evidence="1 2">
    <name type="scientific">Methylocystis hirsuta</name>
    <dbReference type="NCBI Taxonomy" id="369798"/>
    <lineage>
        <taxon>Bacteria</taxon>
        <taxon>Pseudomonadati</taxon>
        <taxon>Pseudomonadota</taxon>
        <taxon>Alphaproteobacteria</taxon>
        <taxon>Hyphomicrobiales</taxon>
        <taxon>Methylocystaceae</taxon>
        <taxon>Methylocystis</taxon>
    </lineage>
</organism>
<evidence type="ECO:0000313" key="1">
    <source>
        <dbReference type="EMBL" id="RNJ49417.1"/>
    </source>
</evidence>
<dbReference type="OrthoDB" id="9766061at2"/>
<protein>
    <submittedName>
        <fullName evidence="1">DUF2800 domain-containing protein</fullName>
    </submittedName>
</protein>
<comment type="caution">
    <text evidence="1">The sequence shown here is derived from an EMBL/GenBank/DDBJ whole genome shotgun (WGS) entry which is preliminary data.</text>
</comment>
<dbReference type="AlphaFoldDB" id="A0A3M9XMA9"/>
<evidence type="ECO:0000313" key="2">
    <source>
        <dbReference type="Proteomes" id="UP000268623"/>
    </source>
</evidence>
<gene>
    <name evidence="1" type="ORF">D1O30_07165</name>
</gene>
<dbReference type="InterPro" id="IPR011604">
    <property type="entry name" value="PDDEXK-like_dom_sf"/>
</dbReference>
<dbReference type="RefSeq" id="WP_123175383.1">
    <property type="nucleotide sequence ID" value="NZ_QWDD01000001.1"/>
</dbReference>
<reference evidence="1 2" key="1">
    <citation type="submission" date="2018-08" db="EMBL/GenBank/DDBJ databases">
        <title>Genome sequence of Methylocystis hirsuta CSC1, a methanotroph able to accumulate PHAs.</title>
        <authorList>
            <person name="Bordel S."/>
            <person name="Rodriguez E."/>
            <person name="Gancedo J."/>
            <person name="Munoz R."/>
        </authorList>
    </citation>
    <scope>NUCLEOTIDE SEQUENCE [LARGE SCALE GENOMIC DNA]</scope>
    <source>
        <strain evidence="1 2">CSC1</strain>
    </source>
</reference>
<dbReference type="Pfam" id="PF10926">
    <property type="entry name" value="DUF2800"/>
    <property type="match status" value="1"/>
</dbReference>
<sequence length="423" mass="47556">MTESVSHTERAHALLSPSAAHRWMHCAVSVARSHGEPEQRSAFAQEGTAAHMLCEHVMLTGAEPRKFLGGVVWLTANQDHVRVKSAHNPEPDGDHVWEIDHEMVDGAIAYREEIHRILAECSDDVVVVFEKRVLATHVHEHIFGTVDCLIYDRKRRKLYVIDFKYGQGIAVEVDWNPQLLIYGIGSAFAFGYDLDQIELVVVQPRADHPKGPVRRQVLDTLDLIEFETVVHEAALRTDSRDATAAVGEWCRFCPALYRCDDVRCHILNVLGVTRKARHRELKEHDMPDLKDWKPEDMARVMRESAIIKALFRRIEEKAHGLAMGGSKVPGNKLVEGKSNRKWKDPAAAEKKILALGFDRDDLYIEKFVSPAQAETLIGKKNAATIKPFWTKPPGKLVLAPEDDPRPEANISVGSSFGVVEDDI</sequence>
<dbReference type="Proteomes" id="UP000268623">
    <property type="component" value="Unassembled WGS sequence"/>
</dbReference>
<proteinExistence type="predicted"/>
<keyword evidence="2" id="KW-1185">Reference proteome</keyword>